<feature type="domain" description="Ig-like" evidence="5">
    <location>
        <begin position="43"/>
        <end position="139"/>
    </location>
</feature>
<evidence type="ECO:0000313" key="6">
    <source>
        <dbReference type="Ensembl" id="ENSSLUP00000029841.1"/>
    </source>
</evidence>
<dbReference type="GO" id="GO:0005102">
    <property type="term" value="F:signaling receptor binding"/>
    <property type="evidence" value="ECO:0007669"/>
    <property type="project" value="TreeGrafter"/>
</dbReference>
<dbReference type="SMART" id="SM00408">
    <property type="entry name" value="IGc2"/>
    <property type="match status" value="1"/>
</dbReference>
<protein>
    <recommendedName>
        <fullName evidence="5">Ig-like domain-containing protein</fullName>
    </recommendedName>
</protein>
<dbReference type="GO" id="GO:0001817">
    <property type="term" value="P:regulation of cytokine production"/>
    <property type="evidence" value="ECO:0007669"/>
    <property type="project" value="TreeGrafter"/>
</dbReference>
<dbReference type="InterPro" id="IPR007110">
    <property type="entry name" value="Ig-like_dom"/>
</dbReference>
<evidence type="ECO:0000313" key="7">
    <source>
        <dbReference type="Proteomes" id="UP000694568"/>
    </source>
</evidence>
<dbReference type="SMART" id="SM00406">
    <property type="entry name" value="IGv"/>
    <property type="match status" value="1"/>
</dbReference>
<proteinExistence type="predicted"/>
<dbReference type="InterPro" id="IPR036179">
    <property type="entry name" value="Ig-like_dom_sf"/>
</dbReference>
<organism evidence="6 7">
    <name type="scientific">Sander lucioperca</name>
    <name type="common">Pike-perch</name>
    <name type="synonym">Perca lucioperca</name>
    <dbReference type="NCBI Taxonomy" id="283035"/>
    <lineage>
        <taxon>Eukaryota</taxon>
        <taxon>Metazoa</taxon>
        <taxon>Chordata</taxon>
        <taxon>Craniata</taxon>
        <taxon>Vertebrata</taxon>
        <taxon>Euteleostomi</taxon>
        <taxon>Actinopterygii</taxon>
        <taxon>Neopterygii</taxon>
        <taxon>Teleostei</taxon>
        <taxon>Neoteleostei</taxon>
        <taxon>Acanthomorphata</taxon>
        <taxon>Eupercaria</taxon>
        <taxon>Perciformes</taxon>
        <taxon>Percoidei</taxon>
        <taxon>Percidae</taxon>
        <taxon>Luciopercinae</taxon>
        <taxon>Sander</taxon>
    </lineage>
</organism>
<dbReference type="SUPFAM" id="SSF48726">
    <property type="entry name" value="Immunoglobulin"/>
    <property type="match status" value="1"/>
</dbReference>
<dbReference type="PANTHER" id="PTHR24100:SF151">
    <property type="entry name" value="ICOS LIGAND"/>
    <property type="match status" value="1"/>
</dbReference>
<dbReference type="InterPro" id="IPR050504">
    <property type="entry name" value="IgSF_BTN/MOG"/>
</dbReference>
<dbReference type="InterPro" id="IPR003599">
    <property type="entry name" value="Ig_sub"/>
</dbReference>
<keyword evidence="7" id="KW-1185">Reference proteome</keyword>
<dbReference type="GO" id="GO:0009897">
    <property type="term" value="C:external side of plasma membrane"/>
    <property type="evidence" value="ECO:0007669"/>
    <property type="project" value="TreeGrafter"/>
</dbReference>
<dbReference type="Gene3D" id="2.60.40.10">
    <property type="entry name" value="Immunoglobulins"/>
    <property type="match status" value="1"/>
</dbReference>
<dbReference type="GO" id="GO:0050852">
    <property type="term" value="P:T cell receptor signaling pathway"/>
    <property type="evidence" value="ECO:0007669"/>
    <property type="project" value="TreeGrafter"/>
</dbReference>
<keyword evidence="3" id="KW-0393">Immunoglobulin domain</keyword>
<dbReference type="PANTHER" id="PTHR24100">
    <property type="entry name" value="BUTYROPHILIN"/>
    <property type="match status" value="1"/>
</dbReference>
<reference evidence="6" key="2">
    <citation type="submission" date="2025-09" db="UniProtKB">
        <authorList>
            <consortium name="Ensembl"/>
        </authorList>
    </citation>
    <scope>IDENTIFICATION</scope>
</reference>
<feature type="compositionally biased region" description="Acidic residues" evidence="4">
    <location>
        <begin position="172"/>
        <end position="184"/>
    </location>
</feature>
<dbReference type="AlphaFoldDB" id="A0A8D0D324"/>
<sequence>DRGAKSEGRPGYTCRELLKHDFLLLIVINCCFSGQIVVTVHPGDNVTLPCQAAGSSIRAVEWTRPDLEPDTVLLYIDGHLKPDYQHPSFKDRVELVDRDLKDGNVSLILKNVNRHDTGTYTCGVKTGDTDQIRLIRTVRLQVTGEVVSLRDAAVVGVLMYKRRKNKRSGQPADDDDDDDDDDEADGKASPGQLI</sequence>
<evidence type="ECO:0000256" key="3">
    <source>
        <dbReference type="ARBA" id="ARBA00023319"/>
    </source>
</evidence>
<evidence type="ECO:0000256" key="2">
    <source>
        <dbReference type="ARBA" id="ARBA00023136"/>
    </source>
</evidence>
<evidence type="ECO:0000256" key="1">
    <source>
        <dbReference type="ARBA" id="ARBA00004370"/>
    </source>
</evidence>
<evidence type="ECO:0000256" key="4">
    <source>
        <dbReference type="SAM" id="MobiDB-lite"/>
    </source>
</evidence>
<name>A0A8D0D324_SANLU</name>
<dbReference type="Pfam" id="PF07686">
    <property type="entry name" value="V-set"/>
    <property type="match status" value="1"/>
</dbReference>
<dbReference type="SMART" id="SM00409">
    <property type="entry name" value="IG"/>
    <property type="match status" value="1"/>
</dbReference>
<dbReference type="Ensembl" id="ENSSLUT00000030789.1">
    <property type="protein sequence ID" value="ENSSLUP00000029841.1"/>
    <property type="gene ID" value="ENSSLUG00000013397.1"/>
</dbReference>
<dbReference type="Proteomes" id="UP000694568">
    <property type="component" value="Unplaced"/>
</dbReference>
<reference evidence="6" key="1">
    <citation type="submission" date="2025-08" db="UniProtKB">
        <authorList>
            <consortium name="Ensembl"/>
        </authorList>
    </citation>
    <scope>IDENTIFICATION</scope>
</reference>
<dbReference type="PROSITE" id="PS50835">
    <property type="entry name" value="IG_LIKE"/>
    <property type="match status" value="1"/>
</dbReference>
<dbReference type="InterPro" id="IPR013106">
    <property type="entry name" value="Ig_V-set"/>
</dbReference>
<dbReference type="InterPro" id="IPR003598">
    <property type="entry name" value="Ig_sub2"/>
</dbReference>
<comment type="subcellular location">
    <subcellularLocation>
        <location evidence="1">Membrane</location>
    </subcellularLocation>
</comment>
<keyword evidence="2" id="KW-0472">Membrane</keyword>
<accession>A0A8D0D324</accession>
<feature type="region of interest" description="Disordered" evidence="4">
    <location>
        <begin position="163"/>
        <end position="194"/>
    </location>
</feature>
<dbReference type="GeneTree" id="ENSGT01010000228626"/>
<evidence type="ECO:0000259" key="5">
    <source>
        <dbReference type="PROSITE" id="PS50835"/>
    </source>
</evidence>
<dbReference type="InterPro" id="IPR013783">
    <property type="entry name" value="Ig-like_fold"/>
</dbReference>